<protein>
    <submittedName>
        <fullName evidence="2">CoA transferase</fullName>
    </submittedName>
</protein>
<gene>
    <name evidence="2" type="ORF">DW099_14600</name>
</gene>
<dbReference type="OrthoDB" id="9797653at2"/>
<evidence type="ECO:0000313" key="3">
    <source>
        <dbReference type="Proteomes" id="UP000284841"/>
    </source>
</evidence>
<dbReference type="Gene3D" id="3.40.50.10540">
    <property type="entry name" value="Crotonobetainyl-coa:carnitine coa-transferase, domain 1"/>
    <property type="match status" value="1"/>
</dbReference>
<dbReference type="InterPro" id="IPR023606">
    <property type="entry name" value="CoA-Trfase_III_dom_1_sf"/>
</dbReference>
<dbReference type="STRING" id="1776384.GCA_900086585_01683"/>
<keyword evidence="3" id="KW-1185">Reference proteome</keyword>
<dbReference type="PANTHER" id="PTHR48207:SF3">
    <property type="entry name" value="SUCCINATE--HYDROXYMETHYLGLUTARATE COA-TRANSFERASE"/>
    <property type="match status" value="1"/>
</dbReference>
<dbReference type="Pfam" id="PF02515">
    <property type="entry name" value="CoA_transf_3"/>
    <property type="match status" value="1"/>
</dbReference>
<dbReference type="GO" id="GO:0008410">
    <property type="term" value="F:CoA-transferase activity"/>
    <property type="evidence" value="ECO:0007669"/>
    <property type="project" value="TreeGrafter"/>
</dbReference>
<dbReference type="Gene3D" id="3.30.1540.10">
    <property type="entry name" value="formyl-coa transferase, domain 3"/>
    <property type="match status" value="1"/>
</dbReference>
<reference evidence="2 3" key="1">
    <citation type="submission" date="2018-08" db="EMBL/GenBank/DDBJ databases">
        <title>A genome reference for cultivated species of the human gut microbiota.</title>
        <authorList>
            <person name="Zou Y."/>
            <person name="Xue W."/>
            <person name="Luo G."/>
        </authorList>
    </citation>
    <scope>NUCLEOTIDE SEQUENCE [LARGE SCALE GENOMIC DNA]</scope>
    <source>
        <strain evidence="2 3">AM07-24</strain>
    </source>
</reference>
<proteinExistence type="predicted"/>
<dbReference type="InterPro" id="IPR003673">
    <property type="entry name" value="CoA-Trfase_fam_III"/>
</dbReference>
<keyword evidence="1 2" id="KW-0808">Transferase</keyword>
<sequence>MLPLEGIRILDLTTLSGYCGMELADYGAEVIKVETPSGGDTLRELAPLKNGASPHHVFRDRGKKSVTLNLMHPEGKELFKKLVATADAVLENFTPGTMEKLGLGYEDLSAIKPSLVYGRVSAYGSTGPETDIPQSDLIAQAKSGVMHFTGFPENPPTRIGFSISEHYAASFLASAVCVAIYYARSTGEGQMVETSLCGSAIAVSEDKVITWGADGEDPMRTGNAHPLINPYDILKCKNGYVAMGISSDAQWTKFCKAFNTPEWDEDEKYCSNLVRGYHYFGDLRNKIEDLFSNYTMQEIAAICDENLIPGTMCSTTREALEEPQLQVRNMIVSLEDEKIGKLEMPGKPVKFVGEEEEPLKAAPNLGEHNAEVYGALAIDSVELAHLQQQGVI</sequence>
<accession>A0A415DZ12</accession>
<dbReference type="InterPro" id="IPR050483">
    <property type="entry name" value="CoA-transferase_III_domain"/>
</dbReference>
<organism evidence="2 3">
    <name type="scientific">Emergencia timonensis</name>
    <dbReference type="NCBI Taxonomy" id="1776384"/>
    <lineage>
        <taxon>Bacteria</taxon>
        <taxon>Bacillati</taxon>
        <taxon>Bacillota</taxon>
        <taxon>Clostridia</taxon>
        <taxon>Peptostreptococcales</taxon>
        <taxon>Anaerovoracaceae</taxon>
        <taxon>Emergencia</taxon>
    </lineage>
</organism>
<dbReference type="InterPro" id="IPR044855">
    <property type="entry name" value="CoA-Trfase_III_dom3_sf"/>
</dbReference>
<dbReference type="Proteomes" id="UP000284841">
    <property type="component" value="Unassembled WGS sequence"/>
</dbReference>
<dbReference type="AlphaFoldDB" id="A0A415DZ12"/>
<evidence type="ECO:0000256" key="1">
    <source>
        <dbReference type="ARBA" id="ARBA00022679"/>
    </source>
</evidence>
<evidence type="ECO:0000313" key="2">
    <source>
        <dbReference type="EMBL" id="RHJ86065.1"/>
    </source>
</evidence>
<dbReference type="EMBL" id="QRMS01000004">
    <property type="protein sequence ID" value="RHJ86065.1"/>
    <property type="molecule type" value="Genomic_DNA"/>
</dbReference>
<name>A0A415DZ12_9FIRM</name>
<dbReference type="SUPFAM" id="SSF89796">
    <property type="entry name" value="CoA-transferase family III (CaiB/BaiF)"/>
    <property type="match status" value="1"/>
</dbReference>
<dbReference type="PANTHER" id="PTHR48207">
    <property type="entry name" value="SUCCINATE--HYDROXYMETHYLGLUTARATE COA-TRANSFERASE"/>
    <property type="match status" value="1"/>
</dbReference>
<comment type="caution">
    <text evidence="2">The sequence shown here is derived from an EMBL/GenBank/DDBJ whole genome shotgun (WGS) entry which is preliminary data.</text>
</comment>
<dbReference type="RefSeq" id="WP_118336181.1">
    <property type="nucleotide sequence ID" value="NZ_AP025567.1"/>
</dbReference>
<dbReference type="BioCyc" id="MetaCyc:MONOMER-21885"/>